<protein>
    <submittedName>
        <fullName evidence="3">Nucleotidyltransferase domain-containing protein</fullName>
    </submittedName>
</protein>
<dbReference type="Pfam" id="PF01909">
    <property type="entry name" value="NTP_transf_2"/>
    <property type="match status" value="1"/>
</dbReference>
<proteinExistence type="predicted"/>
<dbReference type="Gene3D" id="3.30.460.10">
    <property type="entry name" value="Beta Polymerase, domain 2"/>
    <property type="match status" value="1"/>
</dbReference>
<dbReference type="EMBL" id="JBHUEY010000012">
    <property type="protein sequence ID" value="MFD1785617.1"/>
    <property type="molecule type" value="Genomic_DNA"/>
</dbReference>
<dbReference type="Proteomes" id="UP001597237">
    <property type="component" value="Unassembled WGS sequence"/>
</dbReference>
<reference evidence="4" key="1">
    <citation type="journal article" date="2019" name="Int. J. Syst. Evol. Microbiol.">
        <title>The Global Catalogue of Microorganisms (GCM) 10K type strain sequencing project: providing services to taxonomists for standard genome sequencing and annotation.</title>
        <authorList>
            <consortium name="The Broad Institute Genomics Platform"/>
            <consortium name="The Broad Institute Genome Sequencing Center for Infectious Disease"/>
            <person name="Wu L."/>
            <person name="Ma J."/>
        </authorList>
    </citation>
    <scope>NUCLEOTIDE SEQUENCE [LARGE SCALE GENOMIC DNA]</scope>
    <source>
        <strain evidence="4">DFY28</strain>
    </source>
</reference>
<feature type="region of interest" description="Disordered" evidence="1">
    <location>
        <begin position="116"/>
        <end position="139"/>
    </location>
</feature>
<comment type="caution">
    <text evidence="3">The sequence shown here is derived from an EMBL/GenBank/DDBJ whole genome shotgun (WGS) entry which is preliminary data.</text>
</comment>
<organism evidence="3 4">
    <name type="scientific">Phenylobacterium terrae</name>
    <dbReference type="NCBI Taxonomy" id="2665495"/>
    <lineage>
        <taxon>Bacteria</taxon>
        <taxon>Pseudomonadati</taxon>
        <taxon>Pseudomonadota</taxon>
        <taxon>Alphaproteobacteria</taxon>
        <taxon>Caulobacterales</taxon>
        <taxon>Caulobacteraceae</taxon>
        <taxon>Phenylobacterium</taxon>
    </lineage>
</organism>
<dbReference type="CDD" id="cd05403">
    <property type="entry name" value="NT_KNTase_like"/>
    <property type="match status" value="1"/>
</dbReference>
<evidence type="ECO:0000313" key="3">
    <source>
        <dbReference type="EMBL" id="MFD1785617.1"/>
    </source>
</evidence>
<dbReference type="InterPro" id="IPR002934">
    <property type="entry name" value="Polymerase_NTP_transf_dom"/>
</dbReference>
<feature type="domain" description="Polymerase nucleotidyl transferase" evidence="2">
    <location>
        <begin position="18"/>
        <end position="70"/>
    </location>
</feature>
<gene>
    <name evidence="3" type="ORF">ACFSC0_19635</name>
</gene>
<dbReference type="InterPro" id="IPR043519">
    <property type="entry name" value="NT_sf"/>
</dbReference>
<evidence type="ECO:0000259" key="2">
    <source>
        <dbReference type="Pfam" id="PF01909"/>
    </source>
</evidence>
<dbReference type="SUPFAM" id="SSF81301">
    <property type="entry name" value="Nucleotidyltransferase"/>
    <property type="match status" value="1"/>
</dbReference>
<evidence type="ECO:0000256" key="1">
    <source>
        <dbReference type="SAM" id="MobiDB-lite"/>
    </source>
</evidence>
<accession>A0ABW4N6R2</accession>
<dbReference type="RefSeq" id="WP_377281656.1">
    <property type="nucleotide sequence ID" value="NZ_JBHRSI010000004.1"/>
</dbReference>
<sequence>MAAVGLDRSTWSRIVARLRATEPKLQAVVLCGSHACGEASPDSDIDIMALTDGAPQRSDRTWFEIDADGHLIHVSVGTESLDGFQEAEDEPALCALGFPVDDVMQVLWATPEGRRVLGEDPSERLPPGSPSLGTLWSSI</sequence>
<name>A0ABW4N6R2_9CAUL</name>
<evidence type="ECO:0000313" key="4">
    <source>
        <dbReference type="Proteomes" id="UP001597237"/>
    </source>
</evidence>
<keyword evidence="4" id="KW-1185">Reference proteome</keyword>